<accession>A0A8D3X420</accession>
<evidence type="ECO:0000313" key="3">
    <source>
        <dbReference type="Proteomes" id="UP000001283"/>
    </source>
</evidence>
<protein>
    <submittedName>
        <fullName evidence="2">Methyltransferase type 11</fullName>
    </submittedName>
</protein>
<dbReference type="GO" id="GO:0032259">
    <property type="term" value="P:methylation"/>
    <property type="evidence" value="ECO:0007669"/>
    <property type="project" value="UniProtKB-KW"/>
</dbReference>
<evidence type="ECO:0000259" key="1">
    <source>
        <dbReference type="Pfam" id="PF08241"/>
    </source>
</evidence>
<evidence type="ECO:0000313" key="2">
    <source>
        <dbReference type="EMBL" id="AEN90480.1"/>
    </source>
</evidence>
<proteinExistence type="predicted"/>
<gene>
    <name evidence="2" type="ORF">BMWSH_3598</name>
</gene>
<dbReference type="InterPro" id="IPR013216">
    <property type="entry name" value="Methyltransf_11"/>
</dbReference>
<keyword evidence="2" id="KW-0808">Transferase</keyword>
<dbReference type="Proteomes" id="UP000001283">
    <property type="component" value="Chromosome"/>
</dbReference>
<dbReference type="SUPFAM" id="SSF53335">
    <property type="entry name" value="S-adenosyl-L-methionine-dependent methyltransferases"/>
    <property type="match status" value="1"/>
</dbReference>
<dbReference type="PANTHER" id="PTHR43460">
    <property type="entry name" value="METHYLTRANSFERASE"/>
    <property type="match status" value="1"/>
</dbReference>
<organism evidence="2 3">
    <name type="scientific">Priestia megaterium (strain WSH-002)</name>
    <name type="common">Bacillus megaterium</name>
    <dbReference type="NCBI Taxonomy" id="1006007"/>
    <lineage>
        <taxon>Bacteria</taxon>
        <taxon>Bacillati</taxon>
        <taxon>Bacillota</taxon>
        <taxon>Bacilli</taxon>
        <taxon>Bacillales</taxon>
        <taxon>Bacillaceae</taxon>
        <taxon>Priestia</taxon>
    </lineage>
</organism>
<dbReference type="GO" id="GO:0008757">
    <property type="term" value="F:S-adenosylmethionine-dependent methyltransferase activity"/>
    <property type="evidence" value="ECO:0007669"/>
    <property type="project" value="InterPro"/>
</dbReference>
<dbReference type="EMBL" id="CP003017">
    <property type="protein sequence ID" value="AEN90480.1"/>
    <property type="molecule type" value="Genomic_DNA"/>
</dbReference>
<sequence>MITDKHFLNAVNNTSVDFTGWDFSAITQTGRMDSDMLSWSYGSEAFRLIQNSNAALDMGTGGGEFLSLLQPFPRVMYATEGYKPNVPIAKKRLEPLGITVVERTENANLPFKDGTFDLILNQHESFCASEVRRILSKEGTFFTQQVGGLDCSRINECIGVPINREFSNWNLKKAIEELKQSAFNIVFYKEEFPVQRFYDIGALVFYLKAIPWQVPNFDIETHIGGLYNIHQIIQSQGFFDVKQHRFIIKAEAKNRAITHRRQISNWRSAFCASMMIVHKNHDIDRISYVMERL</sequence>
<dbReference type="Gene3D" id="3.40.50.150">
    <property type="entry name" value="Vaccinia Virus protein VP39"/>
    <property type="match status" value="1"/>
</dbReference>
<reference evidence="2 3" key="1">
    <citation type="journal article" date="2011" name="J. Bacteriol.">
        <title>Complete genome sequence of the industrial strain Bacillus megaterium WSH-002.</title>
        <authorList>
            <person name="Liu L."/>
            <person name="Li Y."/>
            <person name="Zhang J."/>
            <person name="Zou W."/>
            <person name="Zhou Z."/>
            <person name="Liu J."/>
            <person name="Li X."/>
            <person name="Wang L."/>
            <person name="Chen J."/>
        </authorList>
    </citation>
    <scope>NUCLEOTIDE SEQUENCE [LARGE SCALE GENOMIC DNA]</scope>
    <source>
        <strain evidence="2 3">WSH-002</strain>
    </source>
</reference>
<feature type="domain" description="Methyltransferase type 11" evidence="1">
    <location>
        <begin position="56"/>
        <end position="141"/>
    </location>
</feature>
<dbReference type="InterPro" id="IPR052939">
    <property type="entry name" value="23S_rRNA_MeTrnsfrase_RlmA"/>
</dbReference>
<dbReference type="KEGG" id="bmh:BMWSH_3598"/>
<dbReference type="PANTHER" id="PTHR43460:SF1">
    <property type="entry name" value="METHYLTRANSFERASE TYPE 11 DOMAIN-CONTAINING PROTEIN"/>
    <property type="match status" value="1"/>
</dbReference>
<dbReference type="InterPro" id="IPR029063">
    <property type="entry name" value="SAM-dependent_MTases_sf"/>
</dbReference>
<name>A0A8D3X420_PRIMW</name>
<dbReference type="Pfam" id="PF08241">
    <property type="entry name" value="Methyltransf_11"/>
    <property type="match status" value="1"/>
</dbReference>
<dbReference type="AlphaFoldDB" id="A0A8D3X420"/>
<keyword evidence="2" id="KW-0489">Methyltransferase</keyword>